<reference evidence="2 3" key="1">
    <citation type="journal article" date="2018" name="Mol. Biol. Evol.">
        <title>Broad Genomic Sampling Reveals a Smut Pathogenic Ancestry of the Fungal Clade Ustilaginomycotina.</title>
        <authorList>
            <person name="Kijpornyongpan T."/>
            <person name="Mondo S.J."/>
            <person name="Barry K."/>
            <person name="Sandor L."/>
            <person name="Lee J."/>
            <person name="Lipzen A."/>
            <person name="Pangilinan J."/>
            <person name="LaButti K."/>
            <person name="Hainaut M."/>
            <person name="Henrissat B."/>
            <person name="Grigoriev I.V."/>
            <person name="Spatafora J.W."/>
            <person name="Aime M.C."/>
        </authorList>
    </citation>
    <scope>NUCLEOTIDE SEQUENCE [LARGE SCALE GENOMIC DNA]</scope>
    <source>
        <strain evidence="2 3">MCA 4186</strain>
    </source>
</reference>
<evidence type="ECO:0000313" key="2">
    <source>
        <dbReference type="EMBL" id="PWN97120.1"/>
    </source>
</evidence>
<evidence type="ECO:0000256" key="1">
    <source>
        <dbReference type="SAM" id="SignalP"/>
    </source>
</evidence>
<feature type="chain" id="PRO_5016419490" description="Transglycosylase SLT domain-containing protein" evidence="1">
    <location>
        <begin position="23"/>
        <end position="435"/>
    </location>
</feature>
<keyword evidence="3" id="KW-1185">Reference proteome</keyword>
<gene>
    <name evidence="2" type="ORF">FA09DRAFT_330763</name>
</gene>
<keyword evidence="1" id="KW-0732">Signal</keyword>
<dbReference type="OrthoDB" id="3356264at2759"/>
<dbReference type="Proteomes" id="UP000245946">
    <property type="component" value="Unassembled WGS sequence"/>
</dbReference>
<evidence type="ECO:0008006" key="4">
    <source>
        <dbReference type="Google" id="ProtNLM"/>
    </source>
</evidence>
<dbReference type="SUPFAM" id="SSF53955">
    <property type="entry name" value="Lysozyme-like"/>
    <property type="match status" value="1"/>
</dbReference>
<dbReference type="EMBL" id="KZ819296">
    <property type="protein sequence ID" value="PWN97120.1"/>
    <property type="molecule type" value="Genomic_DNA"/>
</dbReference>
<evidence type="ECO:0000313" key="3">
    <source>
        <dbReference type="Proteomes" id="UP000245946"/>
    </source>
</evidence>
<dbReference type="Gene3D" id="1.10.530.10">
    <property type="match status" value="1"/>
</dbReference>
<name>A0A316Z5R1_9BASI</name>
<dbReference type="RefSeq" id="XP_025597399.1">
    <property type="nucleotide sequence ID" value="XM_025742737.1"/>
</dbReference>
<protein>
    <recommendedName>
        <fullName evidence="4">Transglycosylase SLT domain-containing protein</fullName>
    </recommendedName>
</protein>
<dbReference type="InterPro" id="IPR023346">
    <property type="entry name" value="Lysozyme-like_dom_sf"/>
</dbReference>
<accession>A0A316Z5R1</accession>
<dbReference type="GeneID" id="37270281"/>
<sequence length="435" mass="45938">MVYLRALLVGALLGAHAAAGASLPVSDSAPLRASYADGAAGAKVVLAADRDSPRRRATAAAEAQAAAAAQLPPMRLAPIYPTTTTSAVLDVPTKVPGPAVNVVPQARPWQSEGGPVAYPAPTGTAESPTPASAHTFKAQQTGPAGWQLVSKSGGKAAYKLNTGPPGLILKSNNPSYGPGEVRADLVKIMKWAYDDGNLTPDEMDETTAAIMSAAQRYYPDVPTRAMCRIIMADIKAESDFNPRQRSPGRLDSGDALGLMQISLGTDELPLWQQHARVSNNTWSWAFPAAGGDNGILYDWPTGKQMRLGTLQEEDLFRPWLNIHLASWIQSNLARTSSNDPYYWDGILAATKSGNKAATDAALVGTGLSRTPLTGLGSWVAGPASSGPGGYDQVADEISGQYFDAILEGVSVLYGKRMGTDWLDSWTLTAGLVDYR</sequence>
<organism evidence="2 3">
    <name type="scientific">Tilletiopsis washingtonensis</name>
    <dbReference type="NCBI Taxonomy" id="58919"/>
    <lineage>
        <taxon>Eukaryota</taxon>
        <taxon>Fungi</taxon>
        <taxon>Dikarya</taxon>
        <taxon>Basidiomycota</taxon>
        <taxon>Ustilaginomycotina</taxon>
        <taxon>Exobasidiomycetes</taxon>
        <taxon>Entylomatales</taxon>
        <taxon>Entylomatales incertae sedis</taxon>
        <taxon>Tilletiopsis</taxon>
    </lineage>
</organism>
<proteinExistence type="predicted"/>
<feature type="signal peptide" evidence="1">
    <location>
        <begin position="1"/>
        <end position="22"/>
    </location>
</feature>
<dbReference type="AlphaFoldDB" id="A0A316Z5R1"/>